<name>A0ABS7DED1_9GAMM</name>
<organism evidence="11 12">
    <name type="scientific">Succinivibrio faecicola</name>
    <dbReference type="NCBI Taxonomy" id="2820300"/>
    <lineage>
        <taxon>Bacteria</taxon>
        <taxon>Pseudomonadati</taxon>
        <taxon>Pseudomonadota</taxon>
        <taxon>Gammaproteobacteria</taxon>
        <taxon>Aeromonadales</taxon>
        <taxon>Succinivibrionaceae</taxon>
        <taxon>Succinivibrio</taxon>
    </lineage>
</organism>
<reference evidence="11 12" key="1">
    <citation type="submission" date="2021-03" db="EMBL/GenBank/DDBJ databases">
        <title>Succinivibrio sp. nov. isolated from feces of cow.</title>
        <authorList>
            <person name="Choi J.-Y."/>
        </authorList>
    </citation>
    <scope>NUCLEOTIDE SEQUENCE [LARGE SCALE GENOMIC DNA]</scope>
    <source>
        <strain evidence="11 12">AGMB01872</strain>
    </source>
</reference>
<keyword evidence="11" id="KW-0969">Cilium</keyword>
<evidence type="ECO:0000313" key="11">
    <source>
        <dbReference type="EMBL" id="MBW7569666.1"/>
    </source>
</evidence>
<evidence type="ECO:0000256" key="8">
    <source>
        <dbReference type="ARBA" id="ARBA00023143"/>
    </source>
</evidence>
<evidence type="ECO:0000256" key="9">
    <source>
        <dbReference type="NCBIfam" id="TIGR01400"/>
    </source>
</evidence>
<comment type="function">
    <text evidence="1 10">Role in flagellar biosynthesis.</text>
</comment>
<feature type="transmembrane region" description="Helical" evidence="10">
    <location>
        <begin position="213"/>
        <end position="237"/>
    </location>
</feature>
<dbReference type="NCBIfam" id="TIGR01400">
    <property type="entry name" value="fliR"/>
    <property type="match status" value="1"/>
</dbReference>
<dbReference type="PANTHER" id="PTHR30065:SF8">
    <property type="entry name" value="FLAGELLAR BIOSYNTHETIC PROTEIN FLIR"/>
    <property type="match status" value="1"/>
</dbReference>
<feature type="transmembrane region" description="Helical" evidence="10">
    <location>
        <begin position="125"/>
        <end position="152"/>
    </location>
</feature>
<keyword evidence="5 10" id="KW-0812">Transmembrane</keyword>
<evidence type="ECO:0000256" key="5">
    <source>
        <dbReference type="ARBA" id="ARBA00022692"/>
    </source>
</evidence>
<evidence type="ECO:0000256" key="3">
    <source>
        <dbReference type="ARBA" id="ARBA00021717"/>
    </source>
</evidence>
<dbReference type="Pfam" id="PF01311">
    <property type="entry name" value="Bac_export_1"/>
    <property type="match status" value="1"/>
</dbReference>
<accession>A0ABS7DED1</accession>
<evidence type="ECO:0000256" key="10">
    <source>
        <dbReference type="RuleBase" id="RU362071"/>
    </source>
</evidence>
<evidence type="ECO:0000256" key="7">
    <source>
        <dbReference type="ARBA" id="ARBA00023136"/>
    </source>
</evidence>
<keyword evidence="4 10" id="KW-1003">Cell membrane</keyword>
<evidence type="ECO:0000256" key="1">
    <source>
        <dbReference type="ARBA" id="ARBA00002578"/>
    </source>
</evidence>
<feature type="transmembrane region" description="Helical" evidence="10">
    <location>
        <begin position="80"/>
        <end position="104"/>
    </location>
</feature>
<sequence>MNFLEPITLAAVAQIVWPLCRISAFLATMMVISGNSFPMMTRALLSLAVTVCFLPSIPNLPADAAPFSAPGILTTIKEVLIGLCMGLATLLISQAFIVAGQTIAMQTGLGFASLIDPVSGTNTAVVGQFFTVLCTLVFFSVNGHLIFFRLLLLSFEVLPIGSFLPAQGLNEFLFFFGSMFTAGLAMALTAVCTMLVVNFTLGVMTKAAPQLNVFSLGFAISMVVGMFVLIFSLNAFMSNFTNNFNDVFDATCALIGTSCDGVLR</sequence>
<keyword evidence="8 10" id="KW-0975">Bacterial flagellum</keyword>
<dbReference type="RefSeq" id="WP_219936516.1">
    <property type="nucleotide sequence ID" value="NZ_JAGFNY010000003.1"/>
</dbReference>
<keyword evidence="11" id="KW-0966">Cell projection</keyword>
<keyword evidence="11" id="KW-0282">Flagellum</keyword>
<gene>
    <name evidence="11" type="primary">fliR</name>
    <name evidence="11" type="ORF">J5V48_02030</name>
</gene>
<comment type="similarity">
    <text evidence="2 10">Belongs to the FliR/MopE/SpaR family.</text>
</comment>
<dbReference type="PANTHER" id="PTHR30065">
    <property type="entry name" value="FLAGELLAR BIOSYNTHETIC PROTEIN FLIR"/>
    <property type="match status" value="1"/>
</dbReference>
<dbReference type="Proteomes" id="UP000731465">
    <property type="component" value="Unassembled WGS sequence"/>
</dbReference>
<protein>
    <recommendedName>
        <fullName evidence="3 9">Flagellar biosynthetic protein FliR</fullName>
    </recommendedName>
</protein>
<evidence type="ECO:0000256" key="2">
    <source>
        <dbReference type="ARBA" id="ARBA00009772"/>
    </source>
</evidence>
<evidence type="ECO:0000313" key="12">
    <source>
        <dbReference type="Proteomes" id="UP000731465"/>
    </source>
</evidence>
<feature type="transmembrane region" description="Helical" evidence="10">
    <location>
        <begin position="172"/>
        <end position="201"/>
    </location>
</feature>
<keyword evidence="12" id="KW-1185">Reference proteome</keyword>
<dbReference type="InterPro" id="IPR002010">
    <property type="entry name" value="T3SS_IM_R"/>
</dbReference>
<evidence type="ECO:0000256" key="4">
    <source>
        <dbReference type="ARBA" id="ARBA00022475"/>
    </source>
</evidence>
<proteinExistence type="inferred from homology"/>
<dbReference type="PRINTS" id="PR00953">
    <property type="entry name" value="TYPE3IMRPROT"/>
</dbReference>
<feature type="transmembrane region" description="Helical" evidence="10">
    <location>
        <begin position="6"/>
        <end position="31"/>
    </location>
</feature>
<evidence type="ECO:0000256" key="6">
    <source>
        <dbReference type="ARBA" id="ARBA00022989"/>
    </source>
</evidence>
<dbReference type="InterPro" id="IPR006303">
    <property type="entry name" value="FliR"/>
</dbReference>
<comment type="caution">
    <text evidence="11">The sequence shown here is derived from an EMBL/GenBank/DDBJ whole genome shotgun (WGS) entry which is preliminary data.</text>
</comment>
<comment type="subcellular location">
    <subcellularLocation>
        <location evidence="10">Cell membrane</location>
        <topology evidence="10">Multi-pass membrane protein</topology>
    </subcellularLocation>
    <subcellularLocation>
        <location evidence="10">Bacterial flagellum basal body</location>
    </subcellularLocation>
</comment>
<keyword evidence="6 10" id="KW-1133">Transmembrane helix</keyword>
<keyword evidence="7 10" id="KW-0472">Membrane</keyword>
<dbReference type="EMBL" id="JAGFNY010000003">
    <property type="protein sequence ID" value="MBW7569666.1"/>
    <property type="molecule type" value="Genomic_DNA"/>
</dbReference>